<dbReference type="InterPro" id="IPR025161">
    <property type="entry name" value="IS402-like_dom"/>
</dbReference>
<dbReference type="PANTHER" id="PTHR46637">
    <property type="entry name" value="TIS1421-TRANSPOSASE PROTEIN A"/>
    <property type="match status" value="1"/>
</dbReference>
<dbReference type="InterPro" id="IPR052909">
    <property type="entry name" value="Transposase_6_like"/>
</dbReference>
<dbReference type="Proteomes" id="UP000679629">
    <property type="component" value="Chromosome"/>
</dbReference>
<dbReference type="EMBL" id="CP075896">
    <property type="protein sequence ID" value="QWB22916.1"/>
    <property type="molecule type" value="Genomic_DNA"/>
</dbReference>
<feature type="domain" description="Insertion element IS402-like" evidence="3">
    <location>
        <begin position="7"/>
        <end position="78"/>
    </location>
</feature>
<gene>
    <name evidence="4" type="ORF">KJK29_10125</name>
</gene>
<feature type="compositionally biased region" description="Basic residues" evidence="1">
    <location>
        <begin position="108"/>
        <end position="118"/>
    </location>
</feature>
<protein>
    <submittedName>
        <fullName evidence="4">IS5 family transposase</fullName>
    </submittedName>
</protein>
<evidence type="ECO:0000259" key="2">
    <source>
        <dbReference type="Pfam" id="PF01609"/>
    </source>
</evidence>
<proteinExistence type="predicted"/>
<accession>A0ABX8FP59</accession>
<dbReference type="InterPro" id="IPR002559">
    <property type="entry name" value="Transposase_11"/>
</dbReference>
<organism evidence="4 5">
    <name type="scientific">Streptomyces koelreuteriae</name>
    <dbReference type="NCBI Taxonomy" id="2838015"/>
    <lineage>
        <taxon>Bacteria</taxon>
        <taxon>Bacillati</taxon>
        <taxon>Actinomycetota</taxon>
        <taxon>Actinomycetes</taxon>
        <taxon>Kitasatosporales</taxon>
        <taxon>Streptomycetaceae</taxon>
        <taxon>Streptomyces</taxon>
    </lineage>
</organism>
<dbReference type="NCBIfam" id="NF033580">
    <property type="entry name" value="transpos_IS5_3"/>
    <property type="match status" value="1"/>
</dbReference>
<name>A0ABX8FP59_9ACTN</name>
<evidence type="ECO:0000313" key="4">
    <source>
        <dbReference type="EMBL" id="QWB22916.1"/>
    </source>
</evidence>
<dbReference type="Pfam" id="PF01609">
    <property type="entry name" value="DDE_Tnp_1"/>
    <property type="match status" value="1"/>
</dbReference>
<dbReference type="PANTHER" id="PTHR46637:SF1">
    <property type="entry name" value="BLL5188 PROTEIN"/>
    <property type="match status" value="1"/>
</dbReference>
<feature type="compositionally biased region" description="Basic and acidic residues" evidence="1">
    <location>
        <begin position="119"/>
        <end position="128"/>
    </location>
</feature>
<evidence type="ECO:0000256" key="1">
    <source>
        <dbReference type="SAM" id="MobiDB-lite"/>
    </source>
</evidence>
<evidence type="ECO:0000259" key="3">
    <source>
        <dbReference type="Pfam" id="PF13340"/>
    </source>
</evidence>
<sequence length="286" mass="31799">MSVRLVITDAMWGRIEPLMPADPVRGRRWADHRRTLEAIAWKYRTCSPWRDLPDELGSFQTAHKRLIRWAVDGTWELILAAVLAAADDADDIGWTVSVDSTVCRAHQHAAGARKRGRPGRAEPDDHALGRSRGGLSTKVHLASDSRARPLVLRVTAGQAGDAPAFETVMAGIRVPRSGPGRPRNRPDTVLADRAYSSRAIRNHLRRRGIRAVIPQPSDQVGHRLRRGRDGGRPPAFDAEAYKQRNAVERCINRLKQWRGLAMRTDKLAIAYQAGLHLAAILIWTAA</sequence>
<evidence type="ECO:0000313" key="5">
    <source>
        <dbReference type="Proteomes" id="UP000679629"/>
    </source>
</evidence>
<feature type="region of interest" description="Disordered" evidence="1">
    <location>
        <begin position="108"/>
        <end position="134"/>
    </location>
</feature>
<reference evidence="5" key="1">
    <citation type="submission" date="2021-05" db="EMBL/GenBank/DDBJ databases">
        <title>Direct Submission.</title>
        <authorList>
            <person name="Li K."/>
            <person name="Gao J."/>
        </authorList>
    </citation>
    <scope>NUCLEOTIDE SEQUENCE [LARGE SCALE GENOMIC DNA]</scope>
    <source>
        <strain evidence="5">MG62</strain>
    </source>
</reference>
<keyword evidence="5" id="KW-1185">Reference proteome</keyword>
<dbReference type="Pfam" id="PF13340">
    <property type="entry name" value="DUF4096"/>
    <property type="match status" value="1"/>
</dbReference>
<feature type="domain" description="Transposase IS4-like" evidence="2">
    <location>
        <begin position="96"/>
        <end position="281"/>
    </location>
</feature>